<sequence>MMPHTSSLKTLQIAAEMLKTTSQFGPGNPMWLPSRSYSSWSTSSSGFSTSCVTEYCGRGRLLEITYRNLIFRNFVLLEDRNELIEIHCLMDVLVASTTSFVLVQAL</sequence>
<dbReference type="CTD" id="78775243"/>
<gene>
    <name evidence="1" type="ORF">GCK72_011570</name>
</gene>
<name>A0A6A5H922_CAERE</name>
<dbReference type="EMBL" id="WUAV01000003">
    <property type="protein sequence ID" value="KAF1763304.1"/>
    <property type="molecule type" value="Genomic_DNA"/>
</dbReference>
<organism evidence="1 2">
    <name type="scientific">Caenorhabditis remanei</name>
    <name type="common">Caenorhabditis vulgaris</name>
    <dbReference type="NCBI Taxonomy" id="31234"/>
    <lineage>
        <taxon>Eukaryota</taxon>
        <taxon>Metazoa</taxon>
        <taxon>Ecdysozoa</taxon>
        <taxon>Nematoda</taxon>
        <taxon>Chromadorea</taxon>
        <taxon>Rhabditida</taxon>
        <taxon>Rhabditina</taxon>
        <taxon>Rhabditomorpha</taxon>
        <taxon>Rhabditoidea</taxon>
        <taxon>Rhabditidae</taxon>
        <taxon>Peloderinae</taxon>
        <taxon>Caenorhabditis</taxon>
    </lineage>
</organism>
<dbReference type="KEGG" id="crq:GCK72_011570"/>
<reference evidence="1 2" key="1">
    <citation type="submission" date="2019-12" db="EMBL/GenBank/DDBJ databases">
        <title>Chromosome-level assembly of the Caenorhabditis remanei genome.</title>
        <authorList>
            <person name="Teterina A.A."/>
            <person name="Willis J.H."/>
            <person name="Phillips P.C."/>
        </authorList>
    </citation>
    <scope>NUCLEOTIDE SEQUENCE [LARGE SCALE GENOMIC DNA]</scope>
    <source>
        <strain evidence="1 2">PX506</strain>
        <tissue evidence="1">Whole organism</tissue>
    </source>
</reference>
<dbReference type="Proteomes" id="UP000483820">
    <property type="component" value="Chromosome III"/>
</dbReference>
<dbReference type="RefSeq" id="XP_053588120.1">
    <property type="nucleotide sequence ID" value="XM_053728543.1"/>
</dbReference>
<proteinExistence type="predicted"/>
<evidence type="ECO:0000313" key="2">
    <source>
        <dbReference type="Proteomes" id="UP000483820"/>
    </source>
</evidence>
<accession>A0A6A5H922</accession>
<evidence type="ECO:0000313" key="1">
    <source>
        <dbReference type="EMBL" id="KAF1763304.1"/>
    </source>
</evidence>
<dbReference type="GeneID" id="78775243"/>
<comment type="caution">
    <text evidence="1">The sequence shown here is derived from an EMBL/GenBank/DDBJ whole genome shotgun (WGS) entry which is preliminary data.</text>
</comment>
<protein>
    <submittedName>
        <fullName evidence="1">Uncharacterized protein</fullName>
    </submittedName>
</protein>
<dbReference type="AlphaFoldDB" id="A0A6A5H922"/>